<accession>A0ACB9T8I6</accession>
<reference evidence="1" key="1">
    <citation type="submission" date="2022-04" db="EMBL/GenBank/DDBJ databases">
        <title>Chromosome-scale genome assembly of Holotrichia oblita Faldermann.</title>
        <authorList>
            <person name="Rongchong L."/>
        </authorList>
    </citation>
    <scope>NUCLEOTIDE SEQUENCE</scope>
    <source>
        <strain evidence="1">81SQS9</strain>
    </source>
</reference>
<keyword evidence="2" id="KW-1185">Reference proteome</keyword>
<gene>
    <name evidence="1" type="ORF">MML48_4g00007264</name>
</gene>
<sequence length="848" mass="95123">MEDLLTPQICMDIDETPIDVGKDDTTDDSSSESNEPEMGDDEKVKLLLEEKFTDSAQVPDELTNFEKEAKRNVFAIGEPAVQFQRLHCTACNIHLGSAPIGYFNRYIHPLLKVLLCKVCYDFYCSGEFDKDEDGSEMYCRWCGQGGKVMCCAQCAYVFCQKCVRQNLGKRTLELIKDSDDWLCFGCNPTQLINLKIICTSLFDFVQDEIRLSKSLNNIERLKVDHSVCCQKVKNAKRKRDEDTLYIPHTDWEEPKPKRNILKICKPTIVDDNLKAKDWNRKEEAEVVCTPDLSTLMETAPPPLASAAKSVESNKSLFFSGETNKEVNHIPLKSKETVITLPKLIRPEGKKMYTIAPKTMVVISNANNFQRMSTNFIRFQAPAVKFVPSINKLSPILSSIPAQITPGAKHEWYDKAAAVVATITSTLSTTLINLTKEQKGAKSVEQLANIHNKLQELLSSSVNSLIQVRKNLRAEFLDDLNKLKFSSTYSYRNNLSSMKSDTKSSVNIEKSDENEEDDDVIIVNSETSSNRLLSEPPPLVKISSEKSNLRPYLKVRSVSQLLTVSSECITIPDDPPGSIESDVVPVQETDPLKFNPDTSEQCPTITESKQSNDDISLGEPLDELTIKEKNMLTEKKIDQLATEHMKLKILDVPECELKRILSVHVLISTDFRENLPDSRLKLLGSHISDTDFELPEHSVEENQIQSIDSNLETNFDNSNNVTPVELNAVVENNVTLTPNEAVANENGKCDTTLNDENQYEEEQLQENLDINNDFNLNEVDDRTITNGDNNAAEEIPFDVLNEVTNSNTCDTSNSVVSPDASENAYESQSSISYRNQIAKESGSEGENAE</sequence>
<dbReference type="EMBL" id="CM043018">
    <property type="protein sequence ID" value="KAI4463160.1"/>
    <property type="molecule type" value="Genomic_DNA"/>
</dbReference>
<comment type="caution">
    <text evidence="1">The sequence shown here is derived from an EMBL/GenBank/DDBJ whole genome shotgun (WGS) entry which is preliminary data.</text>
</comment>
<protein>
    <submittedName>
        <fullName evidence="1">Transcriptional regulator atrx</fullName>
    </submittedName>
</protein>
<dbReference type="Proteomes" id="UP001056778">
    <property type="component" value="Chromosome 4"/>
</dbReference>
<proteinExistence type="predicted"/>
<name>A0ACB9T8I6_HOLOL</name>
<organism evidence="1 2">
    <name type="scientific">Holotrichia oblita</name>
    <name type="common">Chafer beetle</name>
    <dbReference type="NCBI Taxonomy" id="644536"/>
    <lineage>
        <taxon>Eukaryota</taxon>
        <taxon>Metazoa</taxon>
        <taxon>Ecdysozoa</taxon>
        <taxon>Arthropoda</taxon>
        <taxon>Hexapoda</taxon>
        <taxon>Insecta</taxon>
        <taxon>Pterygota</taxon>
        <taxon>Neoptera</taxon>
        <taxon>Endopterygota</taxon>
        <taxon>Coleoptera</taxon>
        <taxon>Polyphaga</taxon>
        <taxon>Scarabaeiformia</taxon>
        <taxon>Scarabaeidae</taxon>
        <taxon>Melolonthinae</taxon>
        <taxon>Holotrichia</taxon>
    </lineage>
</organism>
<evidence type="ECO:0000313" key="2">
    <source>
        <dbReference type="Proteomes" id="UP001056778"/>
    </source>
</evidence>
<evidence type="ECO:0000313" key="1">
    <source>
        <dbReference type="EMBL" id="KAI4463160.1"/>
    </source>
</evidence>